<dbReference type="Proteomes" id="UP000236754">
    <property type="component" value="Unassembled WGS sequence"/>
</dbReference>
<protein>
    <submittedName>
        <fullName evidence="1">Uncharacterized protein</fullName>
    </submittedName>
</protein>
<proteinExistence type="predicted"/>
<dbReference type="RefSeq" id="WP_103890080.1">
    <property type="nucleotide sequence ID" value="NZ_FNVU01000023.1"/>
</dbReference>
<evidence type="ECO:0000313" key="2">
    <source>
        <dbReference type="Proteomes" id="UP000236754"/>
    </source>
</evidence>
<accession>A0A1H6E1V4</accession>
<name>A0A1H6E1V4_9ACTN</name>
<dbReference type="AlphaFoldDB" id="A0A1H6E1V4"/>
<reference evidence="1 2" key="1">
    <citation type="submission" date="2016-10" db="EMBL/GenBank/DDBJ databases">
        <authorList>
            <person name="de Groot N.N."/>
        </authorList>
    </citation>
    <scope>NUCLEOTIDE SEQUENCE [LARGE SCALE GENOMIC DNA]</scope>
    <source>
        <strain evidence="1 2">CGMCC 4.2023</strain>
    </source>
</reference>
<dbReference type="EMBL" id="FNVU01000023">
    <property type="protein sequence ID" value="SEG91319.1"/>
    <property type="molecule type" value="Genomic_DNA"/>
</dbReference>
<evidence type="ECO:0000313" key="1">
    <source>
        <dbReference type="EMBL" id="SEG91319.1"/>
    </source>
</evidence>
<gene>
    <name evidence="1" type="ORF">SAMN05216223_12381</name>
</gene>
<organism evidence="1 2">
    <name type="scientific">Actinacidiphila yanglinensis</name>
    <dbReference type="NCBI Taxonomy" id="310779"/>
    <lineage>
        <taxon>Bacteria</taxon>
        <taxon>Bacillati</taxon>
        <taxon>Actinomycetota</taxon>
        <taxon>Actinomycetes</taxon>
        <taxon>Kitasatosporales</taxon>
        <taxon>Streptomycetaceae</taxon>
        <taxon>Actinacidiphila</taxon>
    </lineage>
</organism>
<sequence length="95" mass="10318">MGLPDKDRLENLCQTDMEAIEAEISDIRGAIKQVHAAMGAKTWVGGPADKWATDFNGRMGALSRLFGTFPDEEQRLIAKAQASQDAKDRKARGAA</sequence>
<keyword evidence="2" id="KW-1185">Reference proteome</keyword>
<dbReference type="OrthoDB" id="4296231at2"/>